<dbReference type="Proteomes" id="UP000008808">
    <property type="component" value="Chromosome"/>
</dbReference>
<dbReference type="HOGENOM" id="CLU_009600_14_1_5"/>
<dbReference type="RefSeq" id="WP_011413192.1">
    <property type="nucleotide sequence ID" value="NC_007722.1"/>
</dbReference>
<dbReference type="Gene3D" id="3.90.1300.10">
    <property type="entry name" value="Amidase signature (AS) domain"/>
    <property type="match status" value="1"/>
</dbReference>
<dbReference type="PANTHER" id="PTHR42678:SF34">
    <property type="entry name" value="OS04G0183300 PROTEIN"/>
    <property type="match status" value="1"/>
</dbReference>
<evidence type="ECO:0000256" key="1">
    <source>
        <dbReference type="SAM" id="SignalP"/>
    </source>
</evidence>
<feature type="chain" id="PRO_5004213207" evidence="1">
    <location>
        <begin position="19"/>
        <end position="508"/>
    </location>
</feature>
<dbReference type="InterPro" id="IPR036928">
    <property type="entry name" value="AS_sf"/>
</dbReference>
<dbReference type="PANTHER" id="PTHR42678">
    <property type="entry name" value="AMIDASE"/>
    <property type="match status" value="1"/>
</dbReference>
<dbReference type="AlphaFoldDB" id="Q2NDC5"/>
<gene>
    <name evidence="3" type="ordered locus">ELI_01120</name>
</gene>
<proteinExistence type="predicted"/>
<accession>Q2NDC5</accession>
<organism evidence="3 4">
    <name type="scientific">Erythrobacter litoralis (strain HTCC2594)</name>
    <dbReference type="NCBI Taxonomy" id="314225"/>
    <lineage>
        <taxon>Bacteria</taxon>
        <taxon>Pseudomonadati</taxon>
        <taxon>Pseudomonadota</taxon>
        <taxon>Alphaproteobacteria</taxon>
        <taxon>Sphingomonadales</taxon>
        <taxon>Erythrobacteraceae</taxon>
        <taxon>Erythrobacter/Porphyrobacter group</taxon>
        <taxon>Erythrobacter</taxon>
    </lineage>
</organism>
<dbReference type="InterPro" id="IPR023631">
    <property type="entry name" value="Amidase_dom"/>
</dbReference>
<name>Q2NDC5_ERYLH</name>
<dbReference type="OrthoDB" id="8872210at2"/>
<reference evidence="4" key="1">
    <citation type="journal article" date="2009" name="J. Bacteriol.">
        <title>Complete genome sequence of Erythrobacter litoralis HTCC2594.</title>
        <authorList>
            <person name="Oh H.M."/>
            <person name="Giovannoni S.J."/>
            <person name="Ferriera S."/>
            <person name="Johnson J."/>
            <person name="Cho J.C."/>
        </authorList>
    </citation>
    <scope>NUCLEOTIDE SEQUENCE [LARGE SCALE GENOMIC DNA]</scope>
    <source>
        <strain evidence="4">HTCC2594</strain>
    </source>
</reference>
<evidence type="ECO:0000313" key="4">
    <source>
        <dbReference type="Proteomes" id="UP000008808"/>
    </source>
</evidence>
<dbReference type="NCBIfam" id="NF006006">
    <property type="entry name" value="PRK08137.1"/>
    <property type="match status" value="1"/>
</dbReference>
<keyword evidence="4" id="KW-1185">Reference proteome</keyword>
<sequence length="508" mass="53260">MKIFAPLIALTLTAPVLAQEAAGLPPLPGTSAAQQAAEQQLARIATLDDAGPELNAVIVVNPAAPAQARAAEAAGLPLGGMTVLVKDNIETRDMPTTAGSLLLADNATGRDAPLVARIRAAGGVILGKTNLSEWANFRGDDSTSGWSGVGGLTRNPHATDRNACGSSSGSGAAIAAGFAWGAIGTETNGSITCPASINGIVGFKPTVGFVSRTHVVPIAATQDTAGPMTIDTYRAAMLMNAMTGSDPLDPVTAEADARKVDFTEGMLDAGLAGVRIGVMREQIGNRADVAALFEQALTDMERAGAVLVDIEFNPDRAMFRDSFAVLLYEFREGIDAYLQALPRNRASDALLPRSLQELVEGNEAAGEAELRWFGQQLFEQALEATDTAAYETARENAVRIAGEETIDRLLADFDVEFLVAPTRGPAWVSDLVVGDNFNSSIGFGSPAAIAGYPHLTVPMGQVEGLPVGLSIIGAKWEDHAVLKAGSAYERIRMAELPVPTFRPWTPER</sequence>
<dbReference type="STRING" id="314225.ELI_01120"/>
<dbReference type="KEGG" id="eli:ELI_01120"/>
<feature type="signal peptide" evidence="1">
    <location>
        <begin position="1"/>
        <end position="18"/>
    </location>
</feature>
<feature type="domain" description="Amidase" evidence="2">
    <location>
        <begin position="47"/>
        <end position="482"/>
    </location>
</feature>
<keyword evidence="1" id="KW-0732">Signal</keyword>
<evidence type="ECO:0000259" key="2">
    <source>
        <dbReference type="Pfam" id="PF01425"/>
    </source>
</evidence>
<dbReference type="SUPFAM" id="SSF75304">
    <property type="entry name" value="Amidase signature (AS) enzymes"/>
    <property type="match status" value="1"/>
</dbReference>
<dbReference type="EMBL" id="CP000157">
    <property type="protein sequence ID" value="ABC62316.1"/>
    <property type="molecule type" value="Genomic_DNA"/>
</dbReference>
<dbReference type="eggNOG" id="COG0154">
    <property type="taxonomic scope" value="Bacteria"/>
</dbReference>
<dbReference type="Pfam" id="PF01425">
    <property type="entry name" value="Amidase"/>
    <property type="match status" value="1"/>
</dbReference>
<protein>
    <submittedName>
        <fullName evidence="3">Amidase family protein</fullName>
    </submittedName>
</protein>
<evidence type="ECO:0000313" key="3">
    <source>
        <dbReference type="EMBL" id="ABC62316.1"/>
    </source>
</evidence>